<dbReference type="GO" id="GO:0003713">
    <property type="term" value="F:transcription coactivator activity"/>
    <property type="evidence" value="ECO:0007669"/>
    <property type="project" value="TreeGrafter"/>
</dbReference>
<accession>A0A0L0FD96</accession>
<keyword evidence="12" id="KW-1185">Reference proteome</keyword>
<keyword evidence="5" id="KW-0805">Transcription regulation</keyword>
<protein>
    <recommendedName>
        <fullName evidence="2">histone acetyltransferase</fullName>
        <ecNumber evidence="2">2.3.1.48</ecNumber>
    </recommendedName>
</protein>
<name>A0A0L0FD96_9EUKA</name>
<evidence type="ECO:0000256" key="6">
    <source>
        <dbReference type="ARBA" id="ARBA00023163"/>
    </source>
</evidence>
<evidence type="ECO:0000256" key="4">
    <source>
        <dbReference type="ARBA" id="ARBA00022853"/>
    </source>
</evidence>
<feature type="compositionally biased region" description="Basic and acidic residues" evidence="9">
    <location>
        <begin position="397"/>
        <end position="414"/>
    </location>
</feature>
<evidence type="ECO:0000256" key="2">
    <source>
        <dbReference type="ARBA" id="ARBA00013184"/>
    </source>
</evidence>
<comment type="catalytic activity">
    <reaction evidence="8">
        <text>L-lysyl-[protein] + acetyl-CoA = N(6)-acetyl-L-lysyl-[protein] + CoA + H(+)</text>
        <dbReference type="Rhea" id="RHEA:45948"/>
        <dbReference type="Rhea" id="RHEA-COMP:9752"/>
        <dbReference type="Rhea" id="RHEA-COMP:10731"/>
        <dbReference type="ChEBI" id="CHEBI:15378"/>
        <dbReference type="ChEBI" id="CHEBI:29969"/>
        <dbReference type="ChEBI" id="CHEBI:57287"/>
        <dbReference type="ChEBI" id="CHEBI:57288"/>
        <dbReference type="ChEBI" id="CHEBI:61930"/>
        <dbReference type="EC" id="2.3.1.48"/>
    </reaction>
</comment>
<organism evidence="11 12">
    <name type="scientific">Sphaeroforma arctica JP610</name>
    <dbReference type="NCBI Taxonomy" id="667725"/>
    <lineage>
        <taxon>Eukaryota</taxon>
        <taxon>Ichthyosporea</taxon>
        <taxon>Ichthyophonida</taxon>
        <taxon>Sphaeroforma</taxon>
    </lineage>
</organism>
<dbReference type="EC" id="2.3.1.48" evidence="2"/>
<evidence type="ECO:0000259" key="10">
    <source>
        <dbReference type="PROSITE" id="PS51727"/>
    </source>
</evidence>
<evidence type="ECO:0000256" key="5">
    <source>
        <dbReference type="ARBA" id="ARBA00023015"/>
    </source>
</evidence>
<dbReference type="GeneID" id="25913243"/>
<feature type="region of interest" description="Disordered" evidence="9">
    <location>
        <begin position="363"/>
        <end position="423"/>
    </location>
</feature>
<dbReference type="STRING" id="667725.A0A0L0FD96"/>
<evidence type="ECO:0000256" key="7">
    <source>
        <dbReference type="ARBA" id="ARBA00023242"/>
    </source>
</evidence>
<dbReference type="GO" id="GO:0031490">
    <property type="term" value="F:chromatin DNA binding"/>
    <property type="evidence" value="ECO:0007669"/>
    <property type="project" value="TreeGrafter"/>
</dbReference>
<dbReference type="SMART" id="SM01250">
    <property type="entry name" value="KAT11"/>
    <property type="match status" value="1"/>
</dbReference>
<comment type="subcellular location">
    <subcellularLocation>
        <location evidence="1">Nucleus</location>
    </subcellularLocation>
</comment>
<evidence type="ECO:0000256" key="8">
    <source>
        <dbReference type="ARBA" id="ARBA00048017"/>
    </source>
</evidence>
<dbReference type="GO" id="GO:0045944">
    <property type="term" value="P:positive regulation of transcription by RNA polymerase II"/>
    <property type="evidence" value="ECO:0007669"/>
    <property type="project" value="TreeGrafter"/>
</dbReference>
<keyword evidence="4" id="KW-0156">Chromatin regulator</keyword>
<dbReference type="GO" id="GO:0004402">
    <property type="term" value="F:histone acetyltransferase activity"/>
    <property type="evidence" value="ECO:0007669"/>
    <property type="project" value="InterPro"/>
</dbReference>
<dbReference type="OrthoDB" id="899at2759"/>
<dbReference type="InterPro" id="IPR013178">
    <property type="entry name" value="Histone_AcTrfase_Rtt109/CBP"/>
</dbReference>
<dbReference type="Proteomes" id="UP000054560">
    <property type="component" value="Unassembled WGS sequence"/>
</dbReference>
<dbReference type="Pfam" id="PF08214">
    <property type="entry name" value="HAT_KAT11"/>
    <property type="match status" value="1"/>
</dbReference>
<evidence type="ECO:0000313" key="11">
    <source>
        <dbReference type="EMBL" id="KNC74722.1"/>
    </source>
</evidence>
<dbReference type="RefSeq" id="XP_014148624.1">
    <property type="nucleotide sequence ID" value="XM_014293149.1"/>
</dbReference>
<dbReference type="PROSITE" id="PS51727">
    <property type="entry name" value="CBP_P300_HAT"/>
    <property type="match status" value="1"/>
</dbReference>
<dbReference type="InterPro" id="IPR031162">
    <property type="entry name" value="CBP_P300_HAT"/>
</dbReference>
<feature type="domain" description="CBP/p300-type HAT" evidence="10">
    <location>
        <begin position="1"/>
        <end position="316"/>
    </location>
</feature>
<dbReference type="GO" id="GO:0005667">
    <property type="term" value="C:transcription regulator complex"/>
    <property type="evidence" value="ECO:0007669"/>
    <property type="project" value="TreeGrafter"/>
</dbReference>
<dbReference type="eggNOG" id="KOG1778">
    <property type="taxonomic scope" value="Eukaryota"/>
</dbReference>
<evidence type="ECO:0000256" key="3">
    <source>
        <dbReference type="ARBA" id="ARBA00022679"/>
    </source>
</evidence>
<evidence type="ECO:0000256" key="9">
    <source>
        <dbReference type="SAM" id="MobiDB-lite"/>
    </source>
</evidence>
<dbReference type="AlphaFoldDB" id="A0A0L0FD96"/>
<evidence type="ECO:0000313" key="12">
    <source>
        <dbReference type="Proteomes" id="UP000054560"/>
    </source>
</evidence>
<evidence type="ECO:0000256" key="1">
    <source>
        <dbReference type="ARBA" id="ARBA00004123"/>
    </source>
</evidence>
<gene>
    <name evidence="11" type="ORF">SARC_12739</name>
</gene>
<keyword evidence="6" id="KW-0804">Transcription</keyword>
<keyword evidence="3" id="KW-0808">Transferase</keyword>
<dbReference type="GO" id="GO:0000123">
    <property type="term" value="C:histone acetyltransferase complex"/>
    <property type="evidence" value="ECO:0007669"/>
    <property type="project" value="TreeGrafter"/>
</dbReference>
<dbReference type="EMBL" id="KQ244140">
    <property type="protein sequence ID" value="KNC74722.1"/>
    <property type="molecule type" value="Genomic_DNA"/>
</dbReference>
<proteinExistence type="predicted"/>
<dbReference type="GO" id="GO:0005634">
    <property type="term" value="C:nucleus"/>
    <property type="evidence" value="ECO:0007669"/>
    <property type="project" value="UniProtKB-SubCell"/>
</dbReference>
<reference evidence="11 12" key="1">
    <citation type="submission" date="2011-02" db="EMBL/GenBank/DDBJ databases">
        <title>The Genome Sequence of Sphaeroforma arctica JP610.</title>
        <authorList>
            <consortium name="The Broad Institute Genome Sequencing Platform"/>
            <person name="Russ C."/>
            <person name="Cuomo C."/>
            <person name="Young S.K."/>
            <person name="Zeng Q."/>
            <person name="Gargeya S."/>
            <person name="Alvarado L."/>
            <person name="Berlin A."/>
            <person name="Chapman S.B."/>
            <person name="Chen Z."/>
            <person name="Freedman E."/>
            <person name="Gellesch M."/>
            <person name="Goldberg J."/>
            <person name="Griggs A."/>
            <person name="Gujja S."/>
            <person name="Heilman E."/>
            <person name="Heiman D."/>
            <person name="Howarth C."/>
            <person name="Mehta T."/>
            <person name="Neiman D."/>
            <person name="Pearson M."/>
            <person name="Roberts A."/>
            <person name="Saif S."/>
            <person name="Shea T."/>
            <person name="Shenoy N."/>
            <person name="Sisk P."/>
            <person name="Stolte C."/>
            <person name="Sykes S."/>
            <person name="White J."/>
            <person name="Yandava C."/>
            <person name="Burger G."/>
            <person name="Gray M.W."/>
            <person name="Holland P.W.H."/>
            <person name="King N."/>
            <person name="Lang F.B.F."/>
            <person name="Roger A.J."/>
            <person name="Ruiz-Trillo I."/>
            <person name="Haas B."/>
            <person name="Nusbaum C."/>
            <person name="Birren B."/>
        </authorList>
    </citation>
    <scope>NUCLEOTIDE SEQUENCE [LARGE SCALE GENOMIC DNA]</scope>
    <source>
        <strain evidence="11 12">JP610</strain>
    </source>
</reference>
<dbReference type="PANTHER" id="PTHR13808:SF1">
    <property type="entry name" value="HISTONE ACETYLTRANSFERASE"/>
    <property type="match status" value="1"/>
</dbReference>
<keyword evidence="7" id="KW-0539">Nucleus</keyword>
<sequence>MYRAVETRNEQVEIIAPSEVYTEKLDRPWSSFGTKRTILISYRAYDTVKVTRSTSKTHKPPSDIFFFCLRLLEYDPNSEDPQRGRAIIEYLESVPNILPRDVRRDVYRNIVNAYALDLSARGFTHLYLRAEPPDVGESYIFPGSWQGSKKRSSADMPAYEYLLKWYTGLFEYLLREDSISDYCKISDNLRGVDDLKSLPIFDGDITLPRVLEIVFARDRTIYDDERFAELFKSQMSLLRNVAYPEIYFVLTLVDGVPQLKYDGQMYRHGPPMKRGVTENYKGISLFCERHGLSFRNKEEAAQASAALWLELFVTAYSPSHIKRCADGGCERLRRLLKADRWHDRQFSELTYILSAFRAETDAEDERALSPHVKRQKPTNRNTPDLVDPGAHPKRERRKPEPRSSYEDEAVEPRRPRTRSTRGS</sequence>
<dbReference type="PANTHER" id="PTHR13808">
    <property type="entry name" value="CBP/P300-RELATED"/>
    <property type="match status" value="1"/>
</dbReference>